<accession>A0ABT8F2S0</accession>
<dbReference type="Pfam" id="PF02823">
    <property type="entry name" value="ATP-synt_DE_N"/>
    <property type="match status" value="1"/>
</dbReference>
<dbReference type="RefSeq" id="WP_320003270.1">
    <property type="nucleotide sequence ID" value="NZ_JAUHJS010000002.1"/>
</dbReference>
<keyword evidence="12" id="KW-1185">Reference proteome</keyword>
<evidence type="ECO:0000256" key="5">
    <source>
        <dbReference type="ARBA" id="ARBA00023065"/>
    </source>
</evidence>
<dbReference type="PANTHER" id="PTHR13822:SF10">
    <property type="entry name" value="ATP SYNTHASE EPSILON CHAIN, CHLOROPLASTIC"/>
    <property type="match status" value="1"/>
</dbReference>
<evidence type="ECO:0000256" key="7">
    <source>
        <dbReference type="ARBA" id="ARBA00023196"/>
    </source>
</evidence>
<dbReference type="SUPFAM" id="SSF51344">
    <property type="entry name" value="Epsilon subunit of F1F0-ATP synthase N-terminal domain"/>
    <property type="match status" value="1"/>
</dbReference>
<dbReference type="InterPro" id="IPR036771">
    <property type="entry name" value="ATPsynth_dsu/esu_N"/>
</dbReference>
<dbReference type="Gene3D" id="2.60.15.10">
    <property type="entry name" value="F0F1 ATP synthase delta/epsilon subunit, N-terminal"/>
    <property type="match status" value="1"/>
</dbReference>
<evidence type="ECO:0000256" key="1">
    <source>
        <dbReference type="ARBA" id="ARBA00003543"/>
    </source>
</evidence>
<sequence>MYLEIITPDKKVFEGEVESAIFPGSEGSFQILNDHAPLISALGKGPVTYRNKSGEHTLSVDGGVVEVLKNKITVLAESASA</sequence>
<keyword evidence="5 9" id="KW-0406">Ion transport</keyword>
<keyword evidence="6" id="KW-0472">Membrane</keyword>
<evidence type="ECO:0000256" key="6">
    <source>
        <dbReference type="ARBA" id="ARBA00023136"/>
    </source>
</evidence>
<comment type="function">
    <text evidence="1">Produces ATP from ADP in the presence of a proton gradient across the membrane.</text>
</comment>
<keyword evidence="8 9" id="KW-0066">ATP synthesis</keyword>
<comment type="similarity">
    <text evidence="3 9">Belongs to the ATPase epsilon chain family.</text>
</comment>
<dbReference type="PANTHER" id="PTHR13822">
    <property type="entry name" value="ATP SYNTHASE DELTA/EPSILON CHAIN"/>
    <property type="match status" value="1"/>
</dbReference>
<evidence type="ECO:0000259" key="10">
    <source>
        <dbReference type="Pfam" id="PF02823"/>
    </source>
</evidence>
<evidence type="ECO:0000256" key="8">
    <source>
        <dbReference type="ARBA" id="ARBA00023310"/>
    </source>
</evidence>
<keyword evidence="4 9" id="KW-0813">Transport</keyword>
<comment type="caution">
    <text evidence="11">The sequence shown here is derived from an EMBL/GenBank/DDBJ whole genome shotgun (WGS) entry which is preliminary data.</text>
</comment>
<evidence type="ECO:0000256" key="2">
    <source>
        <dbReference type="ARBA" id="ARBA00004184"/>
    </source>
</evidence>
<evidence type="ECO:0000256" key="3">
    <source>
        <dbReference type="ARBA" id="ARBA00005712"/>
    </source>
</evidence>
<feature type="domain" description="ATP synthase F1 complex delta/epsilon subunit N-terminal" evidence="10">
    <location>
        <begin position="1"/>
        <end position="79"/>
    </location>
</feature>
<dbReference type="EMBL" id="JAUHJS010000002">
    <property type="protein sequence ID" value="MDN4164743.1"/>
    <property type="molecule type" value="Genomic_DNA"/>
</dbReference>
<dbReference type="Proteomes" id="UP001168552">
    <property type="component" value="Unassembled WGS sequence"/>
</dbReference>
<protein>
    <submittedName>
        <fullName evidence="11">ATP synthase F1 subunit epsilon</fullName>
    </submittedName>
</protein>
<dbReference type="CDD" id="cd12152">
    <property type="entry name" value="F1-ATPase_delta"/>
    <property type="match status" value="1"/>
</dbReference>
<gene>
    <name evidence="11" type="primary">atpC</name>
    <name evidence="11" type="ORF">QWY31_04475</name>
</gene>
<organism evidence="11 12">
    <name type="scientific">Shiella aurantiaca</name>
    <dbReference type="NCBI Taxonomy" id="3058365"/>
    <lineage>
        <taxon>Bacteria</taxon>
        <taxon>Pseudomonadati</taxon>
        <taxon>Bacteroidota</taxon>
        <taxon>Cytophagia</taxon>
        <taxon>Cytophagales</taxon>
        <taxon>Shiellaceae</taxon>
        <taxon>Shiella</taxon>
    </lineage>
</organism>
<evidence type="ECO:0000313" key="12">
    <source>
        <dbReference type="Proteomes" id="UP001168552"/>
    </source>
</evidence>
<evidence type="ECO:0000256" key="9">
    <source>
        <dbReference type="RuleBase" id="RU003656"/>
    </source>
</evidence>
<comment type="subcellular location">
    <subcellularLocation>
        <location evidence="2">Endomembrane system</location>
        <topology evidence="2">Peripheral membrane protein</topology>
    </subcellularLocation>
</comment>
<dbReference type="InterPro" id="IPR001469">
    <property type="entry name" value="ATP_synth_F1_dsu/esu"/>
</dbReference>
<keyword evidence="7 9" id="KW-0139">CF(1)</keyword>
<reference evidence="11" key="1">
    <citation type="submission" date="2023-06" db="EMBL/GenBank/DDBJ databases">
        <title>Cytophagales bacterium Strain LB-30, isolated from soil.</title>
        <authorList>
            <person name="Liu B."/>
        </authorList>
    </citation>
    <scope>NUCLEOTIDE SEQUENCE</scope>
    <source>
        <strain evidence="11">LB-30</strain>
    </source>
</reference>
<dbReference type="NCBIfam" id="TIGR01216">
    <property type="entry name" value="ATP_synt_epsi"/>
    <property type="match status" value="1"/>
</dbReference>
<proteinExistence type="inferred from homology"/>
<dbReference type="InterPro" id="IPR020546">
    <property type="entry name" value="ATP_synth_F1_dsu/esu_N"/>
</dbReference>
<comment type="subunit">
    <text evidence="9">F-type ATPases have 2 components, CF(1) - the catalytic core - and CF(0) - the membrane proton channel. CF(1) has five subunits: alpha(3), beta(3), gamma(1), delta(1), epsilon(1). CF(0) has three main subunits: a, b and c.</text>
</comment>
<evidence type="ECO:0000256" key="4">
    <source>
        <dbReference type="ARBA" id="ARBA00022448"/>
    </source>
</evidence>
<name>A0ABT8F2S0_9BACT</name>
<evidence type="ECO:0000313" key="11">
    <source>
        <dbReference type="EMBL" id="MDN4164743.1"/>
    </source>
</evidence>